<feature type="domain" description="Large ribosomal subunit protein uL6 alpha-beta" evidence="6">
    <location>
        <begin position="91"/>
        <end position="164"/>
    </location>
</feature>
<dbReference type="HAMAP" id="MF_01365_B">
    <property type="entry name" value="Ribosomal_uL6_B"/>
    <property type="match status" value="1"/>
</dbReference>
<organism evidence="7 8">
    <name type="scientific">Gordonia hydrophobica</name>
    <dbReference type="NCBI Taxonomy" id="40516"/>
    <lineage>
        <taxon>Bacteria</taxon>
        <taxon>Bacillati</taxon>
        <taxon>Actinomycetota</taxon>
        <taxon>Actinomycetes</taxon>
        <taxon>Mycobacteriales</taxon>
        <taxon>Gordoniaceae</taxon>
        <taxon>Gordonia</taxon>
    </lineage>
</organism>
<dbReference type="Pfam" id="PF00347">
    <property type="entry name" value="Ribosomal_L6"/>
    <property type="match status" value="2"/>
</dbReference>
<evidence type="ECO:0000313" key="8">
    <source>
        <dbReference type="Proteomes" id="UP001479933"/>
    </source>
</evidence>
<accession>A0ABZ2TWR8</accession>
<dbReference type="PANTHER" id="PTHR11655">
    <property type="entry name" value="60S/50S RIBOSOMAL PROTEIN L6/L9"/>
    <property type="match status" value="1"/>
</dbReference>
<dbReference type="PANTHER" id="PTHR11655:SF14">
    <property type="entry name" value="LARGE RIBOSOMAL SUBUNIT PROTEIN UL6M"/>
    <property type="match status" value="1"/>
</dbReference>
<evidence type="ECO:0000259" key="6">
    <source>
        <dbReference type="Pfam" id="PF00347"/>
    </source>
</evidence>
<gene>
    <name evidence="3 7" type="primary">rplF</name>
    <name evidence="7" type="ORF">RVF87_12635</name>
</gene>
<dbReference type="PIRSF" id="PIRSF002162">
    <property type="entry name" value="Ribosomal_L6"/>
    <property type="match status" value="1"/>
</dbReference>
<dbReference type="InterPro" id="IPR036789">
    <property type="entry name" value="Ribosomal_uL6-like_a/b-dom_sf"/>
</dbReference>
<dbReference type="Proteomes" id="UP001479933">
    <property type="component" value="Chromosome"/>
</dbReference>
<dbReference type="EMBL" id="CP136137">
    <property type="protein sequence ID" value="WYY05928.1"/>
    <property type="molecule type" value="Genomic_DNA"/>
</dbReference>
<keyword evidence="8" id="KW-1185">Reference proteome</keyword>
<dbReference type="NCBIfam" id="TIGR03654">
    <property type="entry name" value="L6_bact"/>
    <property type="match status" value="1"/>
</dbReference>
<keyword evidence="1 3" id="KW-0689">Ribosomal protein</keyword>
<evidence type="ECO:0000256" key="5">
    <source>
        <dbReference type="RuleBase" id="RU003870"/>
    </source>
</evidence>
<evidence type="ECO:0000256" key="4">
    <source>
        <dbReference type="RuleBase" id="RU003869"/>
    </source>
</evidence>
<dbReference type="InterPro" id="IPR020040">
    <property type="entry name" value="Ribosomal_uL6_a/b-dom"/>
</dbReference>
<feature type="domain" description="Large ribosomal subunit protein uL6 alpha-beta" evidence="6">
    <location>
        <begin position="11"/>
        <end position="82"/>
    </location>
</feature>
<dbReference type="SUPFAM" id="SSF56053">
    <property type="entry name" value="Ribosomal protein L6"/>
    <property type="match status" value="2"/>
</dbReference>
<comment type="subunit">
    <text evidence="3">Part of the 50S ribosomal subunit.</text>
</comment>
<dbReference type="PROSITE" id="PS00525">
    <property type="entry name" value="RIBOSOMAL_L6_1"/>
    <property type="match status" value="1"/>
</dbReference>
<dbReference type="PRINTS" id="PR00059">
    <property type="entry name" value="RIBOSOMALL6"/>
</dbReference>
<reference evidence="7 8" key="1">
    <citation type="journal article" date="2023" name="Virus Evol.">
        <title>Computational host range prediction-The good, the bad, and the ugly.</title>
        <authorList>
            <person name="Howell A.A."/>
            <person name="Versoza C.J."/>
            <person name="Pfeifer S.P."/>
        </authorList>
    </citation>
    <scope>NUCLEOTIDE SEQUENCE [LARGE SCALE GENOMIC DNA]</scope>
    <source>
        <strain evidence="7 8">1610/1b</strain>
    </source>
</reference>
<comment type="function">
    <text evidence="3 5">This protein binds to the 23S rRNA, and is important in its secondary structure. It is located near the subunit interface in the base of the L7/L12 stalk, and near the tRNA binding site of the peptidyltransferase center.</text>
</comment>
<dbReference type="InterPro" id="IPR000702">
    <property type="entry name" value="Ribosomal_uL6-like"/>
</dbReference>
<keyword evidence="3 5" id="KW-0694">RNA-binding</keyword>
<dbReference type="GO" id="GO:0005840">
    <property type="term" value="C:ribosome"/>
    <property type="evidence" value="ECO:0007669"/>
    <property type="project" value="UniProtKB-KW"/>
</dbReference>
<dbReference type="RefSeq" id="WP_066172096.1">
    <property type="nucleotide sequence ID" value="NZ_CP136137.1"/>
</dbReference>
<sequence length="178" mass="19356">MSRIGKNPIAIPAGVDVSVDGQDVKVKGPKGELSLTVTSPIQVATEENTIVVTRPNDERENRALHGLNRSLVNNLVVGVTQGYTTKMEIHGVGYRVQAKGKDLEFALGYSHPVPIEAPEGITFAVESPTKFSVSGIDKQLVGQISANIRRLRRPDPYKGKGIRYEGEQIRRKVGKTGK</sequence>
<keyword evidence="3 5" id="KW-0699">rRNA-binding</keyword>
<proteinExistence type="inferred from homology"/>
<dbReference type="Gene3D" id="3.90.930.12">
    <property type="entry name" value="Ribosomal protein L6, alpha-beta domain"/>
    <property type="match status" value="2"/>
</dbReference>
<keyword evidence="2 3" id="KW-0687">Ribonucleoprotein</keyword>
<evidence type="ECO:0000256" key="1">
    <source>
        <dbReference type="ARBA" id="ARBA00022980"/>
    </source>
</evidence>
<comment type="similarity">
    <text evidence="3 4">Belongs to the universal ribosomal protein uL6 family.</text>
</comment>
<evidence type="ECO:0000256" key="3">
    <source>
        <dbReference type="HAMAP-Rule" id="MF_01365"/>
    </source>
</evidence>
<evidence type="ECO:0000313" key="7">
    <source>
        <dbReference type="EMBL" id="WYY05928.1"/>
    </source>
</evidence>
<protein>
    <recommendedName>
        <fullName evidence="3">Large ribosomal subunit protein uL6</fullName>
    </recommendedName>
</protein>
<name>A0ABZ2TWR8_9ACTN</name>
<dbReference type="InterPro" id="IPR002358">
    <property type="entry name" value="Ribosomal_uL6_CS"/>
</dbReference>
<evidence type="ECO:0000256" key="2">
    <source>
        <dbReference type="ARBA" id="ARBA00023274"/>
    </source>
</evidence>
<dbReference type="InterPro" id="IPR019906">
    <property type="entry name" value="Ribosomal_uL6_bac-type"/>
</dbReference>